<dbReference type="PROSITE" id="PS00552">
    <property type="entry name" value="HTH_MERR_1"/>
    <property type="match status" value="1"/>
</dbReference>
<name>A0ABS1SL37_9MICO</name>
<dbReference type="PRINTS" id="PR00040">
    <property type="entry name" value="HTHMERR"/>
</dbReference>
<dbReference type="InterPro" id="IPR016024">
    <property type="entry name" value="ARM-type_fold"/>
</dbReference>
<dbReference type="SUPFAM" id="SSF48371">
    <property type="entry name" value="ARM repeat"/>
    <property type="match status" value="1"/>
</dbReference>
<dbReference type="PANTHER" id="PTHR30204:SF93">
    <property type="entry name" value="HTH MERR-TYPE DOMAIN-CONTAINING PROTEIN"/>
    <property type="match status" value="1"/>
</dbReference>
<evidence type="ECO:0000259" key="2">
    <source>
        <dbReference type="PROSITE" id="PS50937"/>
    </source>
</evidence>
<comment type="caution">
    <text evidence="3">The sequence shown here is derived from an EMBL/GenBank/DDBJ whole genome shotgun (WGS) entry which is preliminary data.</text>
</comment>
<dbReference type="InterPro" id="IPR011989">
    <property type="entry name" value="ARM-like"/>
</dbReference>
<dbReference type="InterPro" id="IPR047057">
    <property type="entry name" value="MerR_fam"/>
</dbReference>
<dbReference type="Pfam" id="PF13646">
    <property type="entry name" value="HEAT_2"/>
    <property type="match status" value="1"/>
</dbReference>
<gene>
    <name evidence="3" type="ORF">D3230_12965</name>
</gene>
<dbReference type="InterPro" id="IPR009061">
    <property type="entry name" value="DNA-bd_dom_put_sf"/>
</dbReference>
<dbReference type="InterPro" id="IPR004155">
    <property type="entry name" value="PBS_lyase_HEAT"/>
</dbReference>
<reference evidence="3 4" key="1">
    <citation type="submission" date="2018-09" db="EMBL/GenBank/DDBJ databases">
        <title>Comparative genomics of Leucobacter spp.</title>
        <authorList>
            <person name="Reis A.C."/>
            <person name="Kolvenbach B.A."/>
            <person name="Corvini P.F.X."/>
            <person name="Nunes O.C."/>
        </authorList>
    </citation>
    <scope>NUCLEOTIDE SEQUENCE [LARGE SCALE GENOMIC DNA]</scope>
    <source>
        <strain evidence="3 4">TAN 31504</strain>
    </source>
</reference>
<keyword evidence="4" id="KW-1185">Reference proteome</keyword>
<protein>
    <submittedName>
        <fullName evidence="3">MerR family transcriptional regulator</fullName>
    </submittedName>
</protein>
<dbReference type="Gene3D" id="1.10.1660.10">
    <property type="match status" value="1"/>
</dbReference>
<dbReference type="RefSeq" id="WP_202345467.1">
    <property type="nucleotide sequence ID" value="NZ_BAAAPI010000012.1"/>
</dbReference>
<dbReference type="SMART" id="SM00422">
    <property type="entry name" value="HTH_MERR"/>
    <property type="match status" value="1"/>
</dbReference>
<evidence type="ECO:0000313" key="4">
    <source>
        <dbReference type="Proteomes" id="UP001645859"/>
    </source>
</evidence>
<evidence type="ECO:0000313" key="3">
    <source>
        <dbReference type="EMBL" id="MBL3680189.1"/>
    </source>
</evidence>
<feature type="domain" description="HTH merR-type" evidence="2">
    <location>
        <begin position="1"/>
        <end position="69"/>
    </location>
</feature>
<proteinExistence type="predicted"/>
<sequence length="332" mass="34841">MLIGEVAARSGVSARMLRHYDRIGLVSPSVRTSGGYRDYTNADIQRLFHVEGLRTLGLGLPEVAAVLDDPAFQPRDMVAQLTAQTRARIAREEALLRTLERVQASAPRDWAEVLQTIGLLRGLESPEASERLRAALRLDGADAGGPDVAPVVAAALAETDLNAAGALDWALAQRGDAAVPLLAAALEDPARARRHRAVEALRKIGSGPALRALAAATRHPDPVVRARAAIAAGMLGNLEAVPDLLALVAAGRDDVEAGDVLAERAAAAPHAAERIAADLAAALTRADDAGRYRLVALLADLPGDAAAEILRARVSDPAPRVARTAQALLDRR</sequence>
<dbReference type="Gene3D" id="1.25.10.10">
    <property type="entry name" value="Leucine-rich Repeat Variant"/>
    <property type="match status" value="1"/>
</dbReference>
<dbReference type="EMBL" id="QYAC01000007">
    <property type="protein sequence ID" value="MBL3680189.1"/>
    <property type="molecule type" value="Genomic_DNA"/>
</dbReference>
<dbReference type="PANTHER" id="PTHR30204">
    <property type="entry name" value="REDOX-CYCLING DRUG-SENSING TRANSCRIPTIONAL ACTIVATOR SOXR"/>
    <property type="match status" value="1"/>
</dbReference>
<dbReference type="Proteomes" id="UP001645859">
    <property type="component" value="Unassembled WGS sequence"/>
</dbReference>
<dbReference type="SUPFAM" id="SSF46955">
    <property type="entry name" value="Putative DNA-binding domain"/>
    <property type="match status" value="1"/>
</dbReference>
<dbReference type="Pfam" id="PF00376">
    <property type="entry name" value="MerR"/>
    <property type="match status" value="1"/>
</dbReference>
<dbReference type="InterPro" id="IPR000551">
    <property type="entry name" value="MerR-type_HTH_dom"/>
</dbReference>
<evidence type="ECO:0000256" key="1">
    <source>
        <dbReference type="ARBA" id="ARBA00023125"/>
    </source>
</evidence>
<dbReference type="PROSITE" id="PS50937">
    <property type="entry name" value="HTH_MERR_2"/>
    <property type="match status" value="1"/>
</dbReference>
<organism evidence="3 4">
    <name type="scientific">Leucobacter chromiireducens subsp. solipictus</name>
    <dbReference type="NCBI Taxonomy" id="398235"/>
    <lineage>
        <taxon>Bacteria</taxon>
        <taxon>Bacillati</taxon>
        <taxon>Actinomycetota</taxon>
        <taxon>Actinomycetes</taxon>
        <taxon>Micrococcales</taxon>
        <taxon>Microbacteriaceae</taxon>
        <taxon>Leucobacter</taxon>
    </lineage>
</organism>
<keyword evidence="1" id="KW-0238">DNA-binding</keyword>
<accession>A0ABS1SL37</accession>
<dbReference type="SMART" id="SM00567">
    <property type="entry name" value="EZ_HEAT"/>
    <property type="match status" value="3"/>
</dbReference>